<dbReference type="EMBL" id="QRDJ01000008">
    <property type="protein sequence ID" value="REC94205.1"/>
    <property type="molecule type" value="Genomic_DNA"/>
</dbReference>
<dbReference type="AlphaFoldDB" id="A0A3D9DU84"/>
<gene>
    <name evidence="14" type="ORF">C8D72_2575</name>
</gene>
<dbReference type="OrthoDB" id="9812956at2"/>
<evidence type="ECO:0000256" key="13">
    <source>
        <dbReference type="RuleBase" id="RU362101"/>
    </source>
</evidence>
<evidence type="ECO:0000256" key="4">
    <source>
        <dbReference type="ARBA" id="ARBA00022448"/>
    </source>
</evidence>
<dbReference type="GO" id="GO:0005886">
    <property type="term" value="C:plasma membrane"/>
    <property type="evidence" value="ECO:0007669"/>
    <property type="project" value="UniProtKB-SubCell"/>
</dbReference>
<keyword evidence="4 13" id="KW-0813">Transport</keyword>
<evidence type="ECO:0000256" key="12">
    <source>
        <dbReference type="ARBA" id="ARBA00023285"/>
    </source>
</evidence>
<feature type="transmembrane region" description="Helical" evidence="13">
    <location>
        <begin position="307"/>
        <end position="328"/>
    </location>
</feature>
<dbReference type="PANTHER" id="PTHR40659:SF1">
    <property type="entry name" value="NICKEL_COBALT EFFLUX SYSTEM RCNA"/>
    <property type="match status" value="1"/>
</dbReference>
<dbReference type="Pfam" id="PF03824">
    <property type="entry name" value="NicO"/>
    <property type="match status" value="1"/>
</dbReference>
<feature type="transmembrane region" description="Helical" evidence="13">
    <location>
        <begin position="104"/>
        <end position="129"/>
    </location>
</feature>
<keyword evidence="5" id="KW-1003">Cell membrane</keyword>
<accession>A0A3D9DU84</accession>
<feature type="transmembrane region" description="Helical" evidence="13">
    <location>
        <begin position="232"/>
        <end position="254"/>
    </location>
</feature>
<keyword evidence="12" id="KW-0170">Cobalt</keyword>
<keyword evidence="9" id="KW-0406">Ion transport</keyword>
<evidence type="ECO:0000256" key="10">
    <source>
        <dbReference type="ARBA" id="ARBA00023112"/>
    </source>
</evidence>
<evidence type="ECO:0000256" key="2">
    <source>
        <dbReference type="ARBA" id="ARBA00004651"/>
    </source>
</evidence>
<comment type="subcellular location">
    <subcellularLocation>
        <location evidence="2 13">Cell membrane</location>
        <topology evidence="2 13">Multi-pass membrane protein</topology>
    </subcellularLocation>
</comment>
<comment type="function">
    <text evidence="1">Efflux system for nickel and cobalt.</text>
</comment>
<sequence>MSGRLKPLLLALALLLLAAVLLSPVGQGLWHSLVTGIIQQQRTLHRGLAGAMMALSRREGVGDWLDLMLLSMGYGVFHALGPGHGKAVVATYLLTHRAALTRGLIMTASAALLQGVVAIAMVTILVLGLGWLTREAMAGTAWVEKASFAAVTALGIWLMVRAGQGLRRLRVETAPSPSPANSVSPGALRLTPAPSTGASVVTPLDHVASGPCHCGRTHHIDPMTSGRHWREMTAAIFSIGLRPCSGAVMVLGVAAMLGFWWAGVLAVLAMSVGTALSTSLLAALTVLARVRMAHLFQRADARRPLGLGYFLALLGGALITLLGIALLINTPGTALSPLMQGPLG</sequence>
<keyword evidence="11 13" id="KW-0472">Membrane</keyword>
<comment type="caution">
    <text evidence="14">The sequence shown here is derived from an EMBL/GenBank/DDBJ whole genome shotgun (WGS) entry which is preliminary data.</text>
</comment>
<evidence type="ECO:0000256" key="7">
    <source>
        <dbReference type="ARBA" id="ARBA00022692"/>
    </source>
</evidence>
<keyword evidence="15" id="KW-1185">Reference proteome</keyword>
<evidence type="ECO:0000256" key="11">
    <source>
        <dbReference type="ARBA" id="ARBA00023136"/>
    </source>
</evidence>
<keyword evidence="6" id="KW-0533">Nickel</keyword>
<evidence type="ECO:0000313" key="14">
    <source>
        <dbReference type="EMBL" id="REC94205.1"/>
    </source>
</evidence>
<dbReference type="GO" id="GO:0010045">
    <property type="term" value="P:response to nickel cation"/>
    <property type="evidence" value="ECO:0007669"/>
    <property type="project" value="TreeGrafter"/>
</dbReference>
<keyword evidence="10" id="KW-0921">Nickel transport</keyword>
<dbReference type="RefSeq" id="WP_115854797.1">
    <property type="nucleotide sequence ID" value="NZ_QRDJ01000008.1"/>
</dbReference>
<dbReference type="GO" id="GO:0006824">
    <property type="term" value="P:cobalt ion transport"/>
    <property type="evidence" value="ECO:0007669"/>
    <property type="project" value="UniProtKB-KW"/>
</dbReference>
<dbReference type="GO" id="GO:0015099">
    <property type="term" value="F:nickel cation transmembrane transporter activity"/>
    <property type="evidence" value="ECO:0007669"/>
    <property type="project" value="UniProtKB-UniRule"/>
</dbReference>
<reference evidence="14 15" key="1">
    <citation type="submission" date="2018-07" db="EMBL/GenBank/DDBJ databases">
        <title>Genomic Encyclopedia of Type Strains, Phase IV (KMG-IV): sequencing the most valuable type-strain genomes for metagenomic binning, comparative biology and taxonomic classification.</title>
        <authorList>
            <person name="Goeker M."/>
        </authorList>
    </citation>
    <scope>NUCLEOTIDE SEQUENCE [LARGE SCALE GENOMIC DNA]</scope>
    <source>
        <strain evidence="14 15">DSM 14324</strain>
    </source>
</reference>
<feature type="transmembrane region" description="Helical" evidence="13">
    <location>
        <begin position="141"/>
        <end position="160"/>
    </location>
</feature>
<dbReference type="Proteomes" id="UP000256334">
    <property type="component" value="Unassembled WGS sequence"/>
</dbReference>
<evidence type="ECO:0000256" key="6">
    <source>
        <dbReference type="ARBA" id="ARBA00022596"/>
    </source>
</evidence>
<feature type="transmembrane region" description="Helical" evidence="13">
    <location>
        <begin position="260"/>
        <end position="287"/>
    </location>
</feature>
<organism evidence="14 15">
    <name type="scientific">Kushneria indalinina DSM 14324</name>
    <dbReference type="NCBI Taxonomy" id="1122140"/>
    <lineage>
        <taxon>Bacteria</taxon>
        <taxon>Pseudomonadati</taxon>
        <taxon>Pseudomonadota</taxon>
        <taxon>Gammaproteobacteria</taxon>
        <taxon>Oceanospirillales</taxon>
        <taxon>Halomonadaceae</taxon>
        <taxon>Kushneria</taxon>
    </lineage>
</organism>
<evidence type="ECO:0000256" key="8">
    <source>
        <dbReference type="ARBA" id="ARBA00022989"/>
    </source>
</evidence>
<keyword evidence="7 13" id="KW-0812">Transmembrane</keyword>
<evidence type="ECO:0000256" key="3">
    <source>
        <dbReference type="ARBA" id="ARBA00022426"/>
    </source>
</evidence>
<protein>
    <recommendedName>
        <fullName evidence="13">Nickel/cobalt efflux system</fullName>
    </recommendedName>
</protein>
<name>A0A3D9DU84_9GAMM</name>
<dbReference type="InterPro" id="IPR011541">
    <property type="entry name" value="Ni/Co_transpt_high_affinity"/>
</dbReference>
<dbReference type="InterPro" id="IPR051224">
    <property type="entry name" value="NiCoT_RcnA"/>
</dbReference>
<keyword evidence="3" id="KW-0171">Cobalt transport</keyword>
<dbReference type="GO" id="GO:0046583">
    <property type="term" value="F:monoatomic cation efflux transmembrane transporter activity"/>
    <property type="evidence" value="ECO:0007669"/>
    <property type="project" value="TreeGrafter"/>
</dbReference>
<proteinExistence type="inferred from homology"/>
<comment type="similarity">
    <text evidence="13">Belongs to the NiCoT transporter (TC 2.A.52) family.</text>
</comment>
<dbReference type="PANTHER" id="PTHR40659">
    <property type="entry name" value="NICKEL/COBALT EFFLUX SYSTEM RCNA"/>
    <property type="match status" value="1"/>
</dbReference>
<evidence type="ECO:0000256" key="9">
    <source>
        <dbReference type="ARBA" id="ARBA00023065"/>
    </source>
</evidence>
<evidence type="ECO:0000256" key="1">
    <source>
        <dbReference type="ARBA" id="ARBA00002510"/>
    </source>
</evidence>
<dbReference type="GO" id="GO:0032025">
    <property type="term" value="P:response to cobalt ion"/>
    <property type="evidence" value="ECO:0007669"/>
    <property type="project" value="TreeGrafter"/>
</dbReference>
<evidence type="ECO:0000256" key="5">
    <source>
        <dbReference type="ARBA" id="ARBA00022475"/>
    </source>
</evidence>
<keyword evidence="8 13" id="KW-1133">Transmembrane helix</keyword>
<evidence type="ECO:0000313" key="15">
    <source>
        <dbReference type="Proteomes" id="UP000256334"/>
    </source>
</evidence>